<dbReference type="AlphaFoldDB" id="A0AAV3NYQ5"/>
<dbReference type="EMBL" id="BAABME010000451">
    <property type="protein sequence ID" value="GAA0142887.1"/>
    <property type="molecule type" value="Genomic_DNA"/>
</dbReference>
<proteinExistence type="predicted"/>
<keyword evidence="2" id="KW-1185">Reference proteome</keyword>
<accession>A0AAV3NYQ5</accession>
<name>A0AAV3NYQ5_LITER</name>
<comment type="caution">
    <text evidence="1">The sequence shown here is derived from an EMBL/GenBank/DDBJ whole genome shotgun (WGS) entry which is preliminary data.</text>
</comment>
<gene>
    <name evidence="1" type="ORF">LIER_03688</name>
</gene>
<evidence type="ECO:0000313" key="1">
    <source>
        <dbReference type="EMBL" id="GAA0142887.1"/>
    </source>
</evidence>
<reference evidence="1 2" key="1">
    <citation type="submission" date="2024-01" db="EMBL/GenBank/DDBJ databases">
        <title>The complete chloroplast genome sequence of Lithospermum erythrorhizon: insights into the phylogenetic relationship among Boraginaceae species and the maternal lineages of purple gromwells.</title>
        <authorList>
            <person name="Okada T."/>
            <person name="Watanabe K."/>
        </authorList>
    </citation>
    <scope>NUCLEOTIDE SEQUENCE [LARGE SCALE GENOMIC DNA]</scope>
</reference>
<sequence length="103" mass="11568">MIEVCSDQTSPLLAIIRALVALLAPKAAPERAAYNALLPILDQRAAYNAHLPILKKSSDSGSRQHLLPFQWWMEIWPVINALWSWTGSCPKNLSRWTDSRISS</sequence>
<protein>
    <submittedName>
        <fullName evidence="1">Uncharacterized protein</fullName>
    </submittedName>
</protein>
<evidence type="ECO:0000313" key="2">
    <source>
        <dbReference type="Proteomes" id="UP001454036"/>
    </source>
</evidence>
<dbReference type="Proteomes" id="UP001454036">
    <property type="component" value="Unassembled WGS sequence"/>
</dbReference>
<organism evidence="1 2">
    <name type="scientific">Lithospermum erythrorhizon</name>
    <name type="common">Purple gromwell</name>
    <name type="synonym">Lithospermum officinale var. erythrorhizon</name>
    <dbReference type="NCBI Taxonomy" id="34254"/>
    <lineage>
        <taxon>Eukaryota</taxon>
        <taxon>Viridiplantae</taxon>
        <taxon>Streptophyta</taxon>
        <taxon>Embryophyta</taxon>
        <taxon>Tracheophyta</taxon>
        <taxon>Spermatophyta</taxon>
        <taxon>Magnoliopsida</taxon>
        <taxon>eudicotyledons</taxon>
        <taxon>Gunneridae</taxon>
        <taxon>Pentapetalae</taxon>
        <taxon>asterids</taxon>
        <taxon>lamiids</taxon>
        <taxon>Boraginales</taxon>
        <taxon>Boraginaceae</taxon>
        <taxon>Boraginoideae</taxon>
        <taxon>Lithospermeae</taxon>
        <taxon>Lithospermum</taxon>
    </lineage>
</organism>